<reference evidence="2" key="1">
    <citation type="submission" date="2020-04" db="EMBL/GenBank/DDBJ databases">
        <authorList>
            <person name="Chiriac C."/>
            <person name="Salcher M."/>
            <person name="Ghai R."/>
            <person name="Kavagutti S V."/>
        </authorList>
    </citation>
    <scope>NUCLEOTIDE SEQUENCE</scope>
</reference>
<feature type="compositionally biased region" description="Basic residues" evidence="1">
    <location>
        <begin position="1"/>
        <end position="12"/>
    </location>
</feature>
<dbReference type="EMBL" id="LR796227">
    <property type="protein sequence ID" value="CAB4128050.1"/>
    <property type="molecule type" value="Genomic_DNA"/>
</dbReference>
<accession>A0A6J5L5Z9</accession>
<gene>
    <name evidence="2" type="ORF">UFOVP109_21</name>
</gene>
<organism evidence="2">
    <name type="scientific">uncultured Caudovirales phage</name>
    <dbReference type="NCBI Taxonomy" id="2100421"/>
    <lineage>
        <taxon>Viruses</taxon>
        <taxon>Duplodnaviria</taxon>
        <taxon>Heunggongvirae</taxon>
        <taxon>Uroviricota</taxon>
        <taxon>Caudoviricetes</taxon>
        <taxon>Peduoviridae</taxon>
        <taxon>Maltschvirus</taxon>
        <taxon>Maltschvirus maltsch</taxon>
    </lineage>
</organism>
<sequence>MIKNHTKSKRGGLRPGAGRPAGSRTKSSWADLLNEFERQMNQGFVTTVVENYLLARERQDWAQVCVYDRAILNKLAPDLYHVEIEDNSVETKRLAFAEALADMTRSTISVE</sequence>
<evidence type="ECO:0000256" key="1">
    <source>
        <dbReference type="SAM" id="MobiDB-lite"/>
    </source>
</evidence>
<feature type="region of interest" description="Disordered" evidence="1">
    <location>
        <begin position="1"/>
        <end position="26"/>
    </location>
</feature>
<protein>
    <submittedName>
        <fullName evidence="2">Uncharacterized protein</fullName>
    </submittedName>
</protein>
<name>A0A6J5L5Z9_9CAUD</name>
<evidence type="ECO:0000313" key="2">
    <source>
        <dbReference type="EMBL" id="CAB4128050.1"/>
    </source>
</evidence>
<proteinExistence type="predicted"/>